<dbReference type="EC" id="2.1.1.113" evidence="2"/>
<dbReference type="InterPro" id="IPR002941">
    <property type="entry name" value="DNA_methylase_N4/N6"/>
</dbReference>
<reference evidence="10" key="1">
    <citation type="journal article" date="2015" name="Nature">
        <title>Complex archaea that bridge the gap between prokaryotes and eukaryotes.</title>
        <authorList>
            <person name="Spang A."/>
            <person name="Saw J.H."/>
            <person name="Jorgensen S.L."/>
            <person name="Zaremba-Niedzwiedzka K."/>
            <person name="Martijn J."/>
            <person name="Lind A.E."/>
            <person name="van Eijk R."/>
            <person name="Schleper C."/>
            <person name="Guy L."/>
            <person name="Ettema T.J."/>
        </authorList>
    </citation>
    <scope>NUCLEOTIDE SEQUENCE</scope>
</reference>
<evidence type="ECO:0000313" key="10">
    <source>
        <dbReference type="EMBL" id="KKN33286.1"/>
    </source>
</evidence>
<keyword evidence="3" id="KW-0489">Methyltransferase</keyword>
<comment type="caution">
    <text evidence="10">The sequence shown here is derived from an EMBL/GenBank/DDBJ whole genome shotgun (WGS) entry which is preliminary data.</text>
</comment>
<evidence type="ECO:0000256" key="2">
    <source>
        <dbReference type="ARBA" id="ARBA00012185"/>
    </source>
</evidence>
<keyword evidence="6" id="KW-0680">Restriction system</keyword>
<dbReference type="PRINTS" id="PR00508">
    <property type="entry name" value="S21N4MTFRASE"/>
</dbReference>
<dbReference type="Pfam" id="PF01555">
    <property type="entry name" value="N6_N4_Mtase"/>
    <property type="match status" value="1"/>
</dbReference>
<evidence type="ECO:0000256" key="7">
    <source>
        <dbReference type="ARBA" id="ARBA00023125"/>
    </source>
</evidence>
<protein>
    <recommendedName>
        <fullName evidence="2">site-specific DNA-methyltransferase (cytosine-N(4)-specific)</fullName>
        <ecNumber evidence="2">2.1.1.113</ecNumber>
    </recommendedName>
</protein>
<dbReference type="InterPro" id="IPR029063">
    <property type="entry name" value="SAM-dependent_MTases_sf"/>
</dbReference>
<name>A0A0F9S8I5_9ZZZZ</name>
<comment type="similarity">
    <text evidence="1">Belongs to the N(4)/N(6)-methyltransferase family. N(4) subfamily.</text>
</comment>
<dbReference type="GO" id="GO:0032259">
    <property type="term" value="P:methylation"/>
    <property type="evidence" value="ECO:0007669"/>
    <property type="project" value="UniProtKB-KW"/>
</dbReference>
<evidence type="ECO:0000256" key="3">
    <source>
        <dbReference type="ARBA" id="ARBA00022603"/>
    </source>
</evidence>
<evidence type="ECO:0000256" key="8">
    <source>
        <dbReference type="ARBA" id="ARBA00049120"/>
    </source>
</evidence>
<evidence type="ECO:0000259" key="9">
    <source>
        <dbReference type="Pfam" id="PF01555"/>
    </source>
</evidence>
<accession>A0A0F9S8I5</accession>
<organism evidence="10">
    <name type="scientific">marine sediment metagenome</name>
    <dbReference type="NCBI Taxonomy" id="412755"/>
    <lineage>
        <taxon>unclassified sequences</taxon>
        <taxon>metagenomes</taxon>
        <taxon>ecological metagenomes</taxon>
    </lineage>
</organism>
<proteinExistence type="inferred from homology"/>
<evidence type="ECO:0000256" key="6">
    <source>
        <dbReference type="ARBA" id="ARBA00022747"/>
    </source>
</evidence>
<sequence length="279" mass="31677">MRYLKPFYQNENSTIFHGDSLEILSAIPMNSIALIVTSPPYNVGKEYGDENHQTNDSKEYWDYLAWLDSVWIACQRILIGGGRLCININDQGRNPYYPIHADITIQLRRLMRLLGIIVWDKQTPLGTTAWGSWQSASAPVLRGRHEYIIVAEKWGEKRSSEGMESGPWERKEFLTYTQETWFFTPVTASKHPAPFPYELPKRLIKLYSYLGDTVVDPFMGSGTTLRAAQDIGRKGIGIEVVEKYCKMAKGLLASVHLPGLAPAENQTKGERNYVSKTNI</sequence>
<comment type="catalytic activity">
    <reaction evidence="8">
        <text>a 2'-deoxycytidine in DNA + S-adenosyl-L-methionine = an N(4)-methyl-2'-deoxycytidine in DNA + S-adenosyl-L-homocysteine + H(+)</text>
        <dbReference type="Rhea" id="RHEA:16857"/>
        <dbReference type="Rhea" id="RHEA-COMP:11369"/>
        <dbReference type="Rhea" id="RHEA-COMP:13674"/>
        <dbReference type="ChEBI" id="CHEBI:15378"/>
        <dbReference type="ChEBI" id="CHEBI:57856"/>
        <dbReference type="ChEBI" id="CHEBI:59789"/>
        <dbReference type="ChEBI" id="CHEBI:85452"/>
        <dbReference type="ChEBI" id="CHEBI:137933"/>
        <dbReference type="EC" id="2.1.1.113"/>
    </reaction>
</comment>
<gene>
    <name evidence="10" type="ORF">LCGC14_0805360</name>
</gene>
<evidence type="ECO:0000256" key="1">
    <source>
        <dbReference type="ARBA" id="ARBA00010203"/>
    </source>
</evidence>
<dbReference type="SUPFAM" id="SSF53335">
    <property type="entry name" value="S-adenosyl-L-methionine-dependent methyltransferases"/>
    <property type="match status" value="1"/>
</dbReference>
<feature type="domain" description="DNA methylase N-4/N-6" evidence="9">
    <location>
        <begin position="32"/>
        <end position="249"/>
    </location>
</feature>
<keyword evidence="5" id="KW-0949">S-adenosyl-L-methionine</keyword>
<keyword evidence="4" id="KW-0808">Transferase</keyword>
<dbReference type="GO" id="GO:0009307">
    <property type="term" value="P:DNA restriction-modification system"/>
    <property type="evidence" value="ECO:0007669"/>
    <property type="project" value="UniProtKB-KW"/>
</dbReference>
<evidence type="ECO:0000256" key="5">
    <source>
        <dbReference type="ARBA" id="ARBA00022691"/>
    </source>
</evidence>
<keyword evidence="7" id="KW-0238">DNA-binding</keyword>
<dbReference type="GO" id="GO:0003677">
    <property type="term" value="F:DNA binding"/>
    <property type="evidence" value="ECO:0007669"/>
    <property type="project" value="UniProtKB-KW"/>
</dbReference>
<dbReference type="GO" id="GO:0015667">
    <property type="term" value="F:site-specific DNA-methyltransferase (cytosine-N4-specific) activity"/>
    <property type="evidence" value="ECO:0007669"/>
    <property type="project" value="UniProtKB-EC"/>
</dbReference>
<evidence type="ECO:0000256" key="4">
    <source>
        <dbReference type="ARBA" id="ARBA00022679"/>
    </source>
</evidence>
<dbReference type="GO" id="GO:0008170">
    <property type="term" value="F:N-methyltransferase activity"/>
    <property type="evidence" value="ECO:0007669"/>
    <property type="project" value="InterPro"/>
</dbReference>
<dbReference type="EMBL" id="LAZR01002191">
    <property type="protein sequence ID" value="KKN33286.1"/>
    <property type="molecule type" value="Genomic_DNA"/>
</dbReference>
<dbReference type="AlphaFoldDB" id="A0A0F9S8I5"/>
<dbReference type="InterPro" id="IPR017985">
    <property type="entry name" value="MeTrfase_CN4_CS"/>
</dbReference>
<dbReference type="PROSITE" id="PS00093">
    <property type="entry name" value="N4_MTASE"/>
    <property type="match status" value="1"/>
</dbReference>
<dbReference type="InterPro" id="IPR001091">
    <property type="entry name" value="RM_Methyltransferase"/>
</dbReference>
<dbReference type="Gene3D" id="3.40.50.150">
    <property type="entry name" value="Vaccinia Virus protein VP39"/>
    <property type="match status" value="1"/>
</dbReference>